<dbReference type="GeneID" id="72192671"/>
<keyword evidence="1" id="KW-0732">Signal</keyword>
<protein>
    <submittedName>
        <fullName evidence="2">Uncharacterized protein</fullName>
    </submittedName>
</protein>
<reference evidence="2 3" key="1">
    <citation type="submission" date="2020-04" db="EMBL/GenBank/DDBJ databases">
        <authorList>
            <person name="Yao Y."/>
            <person name="He Z."/>
        </authorList>
    </citation>
    <scope>NUCLEOTIDE SEQUENCE [LARGE SCALE GENOMIC DNA]</scope>
    <source>
        <strain evidence="2 3">CY-1</strain>
    </source>
</reference>
<dbReference type="KEGG" id="pum:HGP31_03770"/>
<accession>A0AAE6ZS97</accession>
<evidence type="ECO:0000313" key="3">
    <source>
        <dbReference type="Proteomes" id="UP000501367"/>
    </source>
</evidence>
<dbReference type="RefSeq" id="WP_168757203.1">
    <property type="nucleotide sequence ID" value="NZ_CP051487.1"/>
</dbReference>
<dbReference type="EMBL" id="CP051487">
    <property type="protein sequence ID" value="QJC77449.1"/>
    <property type="molecule type" value="Genomic_DNA"/>
</dbReference>
<dbReference type="Proteomes" id="UP000501367">
    <property type="component" value="Chromosome"/>
</dbReference>
<feature type="chain" id="PRO_5041907226" evidence="1">
    <location>
        <begin position="21"/>
        <end position="116"/>
    </location>
</feature>
<proteinExistence type="predicted"/>
<evidence type="ECO:0000313" key="2">
    <source>
        <dbReference type="EMBL" id="QJC77449.1"/>
    </source>
</evidence>
<gene>
    <name evidence="2" type="ORF">HGP31_03770</name>
</gene>
<name>A0AAE6ZS97_9PSED</name>
<sequence length="116" mass="12927">MIKRFAIFLGAIAINCNVYAVDAKYVTPEFNDKNSHVSMVFICAVIGEKGGFDAEALPTVAKSSAKMGVPAKKAGELMGDALTWWETNHEQYDITGMWEGSCREPLKNMRRMYVDQ</sequence>
<feature type="signal peptide" evidence="1">
    <location>
        <begin position="1"/>
        <end position="20"/>
    </location>
</feature>
<evidence type="ECO:0000256" key="1">
    <source>
        <dbReference type="SAM" id="SignalP"/>
    </source>
</evidence>
<dbReference type="AlphaFoldDB" id="A0AAE6ZS97"/>
<organism evidence="2 3">
    <name type="scientific">Pseudomonas umsongensis</name>
    <dbReference type="NCBI Taxonomy" id="198618"/>
    <lineage>
        <taxon>Bacteria</taxon>
        <taxon>Pseudomonadati</taxon>
        <taxon>Pseudomonadota</taxon>
        <taxon>Gammaproteobacteria</taxon>
        <taxon>Pseudomonadales</taxon>
        <taxon>Pseudomonadaceae</taxon>
        <taxon>Pseudomonas</taxon>
    </lineage>
</organism>